<feature type="region of interest" description="Disordered" evidence="1">
    <location>
        <begin position="140"/>
        <end position="159"/>
    </location>
</feature>
<dbReference type="Proteomes" id="UP000095280">
    <property type="component" value="Unplaced"/>
</dbReference>
<name>A0A1I8FTJ1_9PLAT</name>
<protein>
    <submittedName>
        <fullName evidence="3">Uncharacterized protein</fullName>
    </submittedName>
</protein>
<proteinExistence type="predicted"/>
<reference evidence="3" key="1">
    <citation type="submission" date="2016-11" db="UniProtKB">
        <authorList>
            <consortium name="WormBaseParasite"/>
        </authorList>
    </citation>
    <scope>IDENTIFICATION</scope>
</reference>
<evidence type="ECO:0000313" key="2">
    <source>
        <dbReference type="Proteomes" id="UP000095280"/>
    </source>
</evidence>
<dbReference type="WBParaSite" id="maker-unitig_9767-snap-gene-0.3-mRNA-1">
    <property type="protein sequence ID" value="maker-unitig_9767-snap-gene-0.3-mRNA-1"/>
    <property type="gene ID" value="maker-unitig_9767-snap-gene-0.3"/>
</dbReference>
<keyword evidence="2" id="KW-1185">Reference proteome</keyword>
<sequence length="336" mass="35334">MRRNPVARGNGTTLGFMFNIGRTAKSYQSFVQLSVDSGFIKLLFVACGTATVASGVNGNQLGYQATVGVARRRVSSSSSVPAPVIHSASPSSKDSASRRESSSSGQMRKRISSCIPAELKQYLRTLNAFYATLGRPRAAGQDSAQASKPRAGDASRDNWMSRATVDELTAPPVRKCCNRCDSSSLSSVSVSSASSSAIGSVAELVTLSSVGTLLTWLCCCSGSAEATGSVSDRFSEAGGGLLDSPAFSRAPTRDNYVHVTRPHLAGGLHGAGYVNAGRGANKEALLVQQAKRVLNRHCVGYVQRVIHRCARQVLRHPALPDALSDGAVALAFSTRH</sequence>
<accession>A0A1I8FTJ1</accession>
<feature type="region of interest" description="Disordered" evidence="1">
    <location>
        <begin position="78"/>
        <end position="109"/>
    </location>
</feature>
<dbReference type="AlphaFoldDB" id="A0A1I8FTJ1"/>
<organism evidence="2 3">
    <name type="scientific">Macrostomum lignano</name>
    <dbReference type="NCBI Taxonomy" id="282301"/>
    <lineage>
        <taxon>Eukaryota</taxon>
        <taxon>Metazoa</taxon>
        <taxon>Spiralia</taxon>
        <taxon>Lophotrochozoa</taxon>
        <taxon>Platyhelminthes</taxon>
        <taxon>Rhabditophora</taxon>
        <taxon>Macrostomorpha</taxon>
        <taxon>Macrostomida</taxon>
        <taxon>Macrostomidae</taxon>
        <taxon>Macrostomum</taxon>
    </lineage>
</organism>
<evidence type="ECO:0000256" key="1">
    <source>
        <dbReference type="SAM" id="MobiDB-lite"/>
    </source>
</evidence>
<feature type="compositionally biased region" description="Low complexity" evidence="1">
    <location>
        <begin position="78"/>
        <end position="94"/>
    </location>
</feature>
<evidence type="ECO:0000313" key="3">
    <source>
        <dbReference type="WBParaSite" id="maker-unitig_9767-snap-gene-0.3-mRNA-1"/>
    </source>
</evidence>